<evidence type="ECO:0000256" key="3">
    <source>
        <dbReference type="ARBA" id="ARBA00022989"/>
    </source>
</evidence>
<evidence type="ECO:0000256" key="5">
    <source>
        <dbReference type="SAM" id="Phobius"/>
    </source>
</evidence>
<organism evidence="7 8">
    <name type="scientific">Trematosphaeria pertusa</name>
    <dbReference type="NCBI Taxonomy" id="390896"/>
    <lineage>
        <taxon>Eukaryota</taxon>
        <taxon>Fungi</taxon>
        <taxon>Dikarya</taxon>
        <taxon>Ascomycota</taxon>
        <taxon>Pezizomycotina</taxon>
        <taxon>Dothideomycetes</taxon>
        <taxon>Pleosporomycetidae</taxon>
        <taxon>Pleosporales</taxon>
        <taxon>Massarineae</taxon>
        <taxon>Trematosphaeriaceae</taxon>
        <taxon>Trematosphaeria</taxon>
    </lineage>
</organism>
<keyword evidence="4 5" id="KW-0472">Membrane</keyword>
<dbReference type="AlphaFoldDB" id="A0A6A6HQY8"/>
<evidence type="ECO:0000256" key="4">
    <source>
        <dbReference type="ARBA" id="ARBA00023136"/>
    </source>
</evidence>
<dbReference type="OrthoDB" id="1077582at2759"/>
<name>A0A6A6HQY8_9PLEO</name>
<proteinExistence type="predicted"/>
<gene>
    <name evidence="7" type="ORF">BU26DRAFT_525990</name>
</gene>
<feature type="transmembrane region" description="Helical" evidence="5">
    <location>
        <begin position="359"/>
        <end position="381"/>
    </location>
</feature>
<feature type="domain" description="Wax synthase" evidence="6">
    <location>
        <begin position="231"/>
        <end position="320"/>
    </location>
</feature>
<dbReference type="RefSeq" id="XP_033675530.1">
    <property type="nucleotide sequence ID" value="XM_033830637.1"/>
</dbReference>
<protein>
    <recommendedName>
        <fullName evidence="6">Wax synthase domain-containing protein</fullName>
    </recommendedName>
</protein>
<evidence type="ECO:0000259" key="6">
    <source>
        <dbReference type="Pfam" id="PF13813"/>
    </source>
</evidence>
<feature type="transmembrane region" description="Helical" evidence="5">
    <location>
        <begin position="316"/>
        <end position="339"/>
    </location>
</feature>
<keyword evidence="3 5" id="KW-1133">Transmembrane helix</keyword>
<evidence type="ECO:0000256" key="2">
    <source>
        <dbReference type="ARBA" id="ARBA00022692"/>
    </source>
</evidence>
<evidence type="ECO:0000256" key="1">
    <source>
        <dbReference type="ARBA" id="ARBA00004141"/>
    </source>
</evidence>
<evidence type="ECO:0000313" key="7">
    <source>
        <dbReference type="EMBL" id="KAF2240526.1"/>
    </source>
</evidence>
<sequence length="424" mass="48125">MEESSTPPLTLQSILPQILLPLSLLLSLALPPFKLRGPLCSTLILSLVYLTWTSPFPPPTSSTQPRYALFAAWFFYVPTLHKLLCTVPEESFWRIRRDEKGKVVSEKEAMSMRACGWEKIKWALALLANPRGVGWNFEIKGLRRARFARNERAAFLRRQGLMLAMDYLLVEAGMAFVKSYSLAEVLERLGWGERVLVGVACGLVIKGSWEAQWLFVSIVSVAVGISTPEEWPDFFGDITECSTLSYFWGTYWQQVLKHSLLGFSRTLISILHIPAPTLYSYTTHLLTGFLISAVFHGASLYYLLPTPPHHLFLSNTLFFLAQVPAILLETYALSVFSFLEEFEEDAEGKLHKRSSAWRIGARIAGYVWVFAWLFVTGWPFLEAYFNVGMAEWDVPFSVLKRLCAEGNEGVCVIEGLDWEIWGRL</sequence>
<dbReference type="Proteomes" id="UP000800094">
    <property type="component" value="Unassembled WGS sequence"/>
</dbReference>
<dbReference type="GeneID" id="54583967"/>
<dbReference type="GO" id="GO:0016020">
    <property type="term" value="C:membrane"/>
    <property type="evidence" value="ECO:0007669"/>
    <property type="project" value="UniProtKB-SubCell"/>
</dbReference>
<accession>A0A6A6HQY8</accession>
<keyword evidence="2 5" id="KW-0812">Transmembrane</keyword>
<reference evidence="7" key="1">
    <citation type="journal article" date="2020" name="Stud. Mycol.">
        <title>101 Dothideomycetes genomes: a test case for predicting lifestyles and emergence of pathogens.</title>
        <authorList>
            <person name="Haridas S."/>
            <person name="Albert R."/>
            <person name="Binder M."/>
            <person name="Bloem J."/>
            <person name="Labutti K."/>
            <person name="Salamov A."/>
            <person name="Andreopoulos B."/>
            <person name="Baker S."/>
            <person name="Barry K."/>
            <person name="Bills G."/>
            <person name="Bluhm B."/>
            <person name="Cannon C."/>
            <person name="Castanera R."/>
            <person name="Culley D."/>
            <person name="Daum C."/>
            <person name="Ezra D."/>
            <person name="Gonzalez J."/>
            <person name="Henrissat B."/>
            <person name="Kuo A."/>
            <person name="Liang C."/>
            <person name="Lipzen A."/>
            <person name="Lutzoni F."/>
            <person name="Magnuson J."/>
            <person name="Mondo S."/>
            <person name="Nolan M."/>
            <person name="Ohm R."/>
            <person name="Pangilinan J."/>
            <person name="Park H.-J."/>
            <person name="Ramirez L."/>
            <person name="Alfaro M."/>
            <person name="Sun H."/>
            <person name="Tritt A."/>
            <person name="Yoshinaga Y."/>
            <person name="Zwiers L.-H."/>
            <person name="Turgeon B."/>
            <person name="Goodwin S."/>
            <person name="Spatafora J."/>
            <person name="Crous P."/>
            <person name="Grigoriev I."/>
        </authorList>
    </citation>
    <scope>NUCLEOTIDE SEQUENCE</scope>
    <source>
        <strain evidence="7">CBS 122368</strain>
    </source>
</reference>
<feature type="transmembrane region" description="Helical" evidence="5">
    <location>
        <begin position="285"/>
        <end position="304"/>
    </location>
</feature>
<dbReference type="EMBL" id="ML987217">
    <property type="protein sequence ID" value="KAF2240526.1"/>
    <property type="molecule type" value="Genomic_DNA"/>
</dbReference>
<comment type="subcellular location">
    <subcellularLocation>
        <location evidence="1">Membrane</location>
        <topology evidence="1">Multi-pass membrane protein</topology>
    </subcellularLocation>
</comment>
<keyword evidence="8" id="KW-1185">Reference proteome</keyword>
<evidence type="ECO:0000313" key="8">
    <source>
        <dbReference type="Proteomes" id="UP000800094"/>
    </source>
</evidence>
<dbReference type="Pfam" id="PF13813">
    <property type="entry name" value="MBOAT_2"/>
    <property type="match status" value="1"/>
</dbReference>
<dbReference type="InterPro" id="IPR032805">
    <property type="entry name" value="Wax_synthase_dom"/>
</dbReference>